<dbReference type="AlphaFoldDB" id="A0A160PRG6"/>
<dbReference type="KEGG" id="csur:N24_0648"/>
<sequence length="33" mass="3437">MRELGPNVTAAVYLPCPFSGSAFTSYPASVDTS</sequence>
<reference evidence="1 2" key="1">
    <citation type="submission" date="2016-02" db="EMBL/GenBank/DDBJ databases">
        <title>Corynebacterium glutamicum N24 whole genome sequencing project.</title>
        <authorList>
            <person name="Matsutani M."/>
            <person name="Nangtapong N."/>
            <person name="Yakushi T."/>
            <person name="Matsushita K."/>
        </authorList>
    </citation>
    <scope>NUCLEOTIDE SEQUENCE [LARGE SCALE GENOMIC DNA]</scope>
    <source>
        <strain evidence="1 2">N24</strain>
    </source>
</reference>
<proteinExistence type="predicted"/>
<dbReference type="Proteomes" id="UP000218244">
    <property type="component" value="Chromosome"/>
</dbReference>
<evidence type="ECO:0000313" key="2">
    <source>
        <dbReference type="Proteomes" id="UP000218244"/>
    </source>
</evidence>
<protein>
    <submittedName>
        <fullName evidence="1">Uncharacterized protein</fullName>
    </submittedName>
</protein>
<organism evidence="1 2">
    <name type="scientific">Corynebacterium suranareeae</name>
    <dbReference type="NCBI Taxonomy" id="2506452"/>
    <lineage>
        <taxon>Bacteria</taxon>
        <taxon>Bacillati</taxon>
        <taxon>Actinomycetota</taxon>
        <taxon>Actinomycetes</taxon>
        <taxon>Mycobacteriales</taxon>
        <taxon>Corynebacteriaceae</taxon>
        <taxon>Corynebacterium</taxon>
    </lineage>
</organism>
<name>A0A160PRG6_9CORY</name>
<dbReference type="EMBL" id="AP017369">
    <property type="protein sequence ID" value="BAU94910.1"/>
    <property type="molecule type" value="Genomic_DNA"/>
</dbReference>
<evidence type="ECO:0000313" key="1">
    <source>
        <dbReference type="EMBL" id="BAU94910.1"/>
    </source>
</evidence>
<accession>A0A160PRG6</accession>
<gene>
    <name evidence="1" type="ORF">N24_0648</name>
</gene>
<keyword evidence="2" id="KW-1185">Reference proteome</keyword>